<name>A0AAW0DQL4_9AGAR</name>
<evidence type="ECO:0000256" key="4">
    <source>
        <dbReference type="SAM" id="MobiDB-lite"/>
    </source>
</evidence>
<evidence type="ECO:0000256" key="1">
    <source>
        <dbReference type="ARBA" id="ARBA00004123"/>
    </source>
</evidence>
<reference evidence="5 6" key="1">
    <citation type="submission" date="2024-01" db="EMBL/GenBank/DDBJ databases">
        <title>A draft genome for a cacao thread blight-causing isolate of Paramarasmius palmivorus.</title>
        <authorList>
            <person name="Baruah I.K."/>
            <person name="Bukari Y."/>
            <person name="Amoako-Attah I."/>
            <person name="Meinhardt L.W."/>
            <person name="Bailey B.A."/>
            <person name="Cohen S.P."/>
        </authorList>
    </citation>
    <scope>NUCLEOTIDE SEQUENCE [LARGE SCALE GENOMIC DNA]</scope>
    <source>
        <strain evidence="5 6">GH-12</strain>
    </source>
</reference>
<dbReference type="InterPro" id="IPR007015">
    <property type="entry name" value="DNA_pol_V/MYBBP1A"/>
</dbReference>
<feature type="compositionally biased region" description="Acidic residues" evidence="4">
    <location>
        <begin position="758"/>
        <end position="775"/>
    </location>
</feature>
<feature type="compositionally biased region" description="Acidic residues" evidence="4">
    <location>
        <begin position="783"/>
        <end position="808"/>
    </location>
</feature>
<keyword evidence="3" id="KW-0539">Nucleus</keyword>
<dbReference type="SUPFAM" id="SSF48371">
    <property type="entry name" value="ARM repeat"/>
    <property type="match status" value="1"/>
</dbReference>
<evidence type="ECO:0000256" key="2">
    <source>
        <dbReference type="ARBA" id="ARBA00006809"/>
    </source>
</evidence>
<dbReference type="InterPro" id="IPR016024">
    <property type="entry name" value="ARM-type_fold"/>
</dbReference>
<dbReference type="GO" id="GO:0006355">
    <property type="term" value="P:regulation of DNA-templated transcription"/>
    <property type="evidence" value="ECO:0007669"/>
    <property type="project" value="InterPro"/>
</dbReference>
<dbReference type="EMBL" id="JAYKXP010000008">
    <property type="protein sequence ID" value="KAK7054956.1"/>
    <property type="molecule type" value="Genomic_DNA"/>
</dbReference>
<feature type="region of interest" description="Disordered" evidence="4">
    <location>
        <begin position="40"/>
        <end position="62"/>
    </location>
</feature>
<dbReference type="AlphaFoldDB" id="A0AAW0DQL4"/>
<feature type="region of interest" description="Disordered" evidence="4">
    <location>
        <begin position="753"/>
        <end position="811"/>
    </location>
</feature>
<protein>
    <submittedName>
        <fullName evidence="5">DNA-directed DNA polymerase</fullName>
        <ecNumber evidence="5">2.7.7.7</ecNumber>
    </submittedName>
</protein>
<comment type="caution">
    <text evidence="5">The sequence shown here is derived from an EMBL/GenBank/DDBJ whole genome shotgun (WGS) entry which is preliminary data.</text>
</comment>
<proteinExistence type="inferred from homology"/>
<keyword evidence="5" id="KW-0808">Transferase</keyword>
<dbReference type="PANTHER" id="PTHR13213">
    <property type="entry name" value="MYB-BINDING PROTEIN 1A FAMILY MEMBER"/>
    <property type="match status" value="1"/>
</dbReference>
<sequence>MSAATTTLPLFWHLSSASKNERIDASVKLITALEKFQSHHEIPSAGSDEDEDTTNADPLDTMNAQDVSYSVRRLIRGLASPRESSRLGFAVALTELLSRLETVTCAQISKLIIDITKAQGASTGQEERDVLFARLFGFTSIIQSGLLVRLTPLTASPSSATEASSLSSYEEVLTQLITLGEKKSWLRESAWWSIALAIDALSNSEVPWKDEALSLTVQKLFEERKVWTPEKLAMVLKLQKVAGKDIDWRSILSPTFKDTNVLSNSNLQTVALILKETAVDDHSGDQAKATAGSWKPQLHHVWNMILDTLLPPLDGEAQKKSNFPEFFRVVVDGMYIQTPSRRVSTHTIAESLFSSSSSAERKFWGFKVFQNALLRVHEDLMPMLFTKNFMRTWINHLAKKDRYLHKIATQTVADVQKLVKDSPRLGFSLILQLTGVHGSQQFDKLTRTKTVETILTSMDTTAIKQYIDHLLKQANDDQSSVETVNARRRWIIDQLFALIRNGAIQKSDEWVQVVLDWLVVNGLFVVKKKKEKSRFVAMREVPKPTYSDDLRQHCRARLLSCLADLTNQATVLQDGDAKTKVVGVASDREFWVSKVLATIEELYADTKHLVPVNEVDPETQASQTKVKDVVAKLRTVAGDEREAASGAELLLLASQVQQYCSEDSDDSIPLEDCLEAATRMFSEKTKKKKSRKSTGGEEESEQHEPIDIFVDAIIGFLEKSTVFMRTVGNQVFSLMSGSVKESTVDLMLTQLEKRDPAQDDDSDEDEDAGDDPEEAGSEHEGEGTEEDGSSSEDNDSEDDEDSNDEAPDEELRNQIMEALARREYMDDDQMMAIDEHLAEVFRMRLNEKNKGKGALYAPERAAVTNPALDTDAQREAIHFKNRILDLIDTFIKKRPSSQHIVQFVVPLLDLATKSSPDEKQLSDKAQGILRSKIGKLKETPTSVDTEAVSTILESLHERARKIRTSDHLVTVGDCAMYISHLMVHSGHQKKVLETYRASLTDFFTRKNSSLNVGFFHQFMRRFHAEAWELRGDILDLSPKAVNAYRRCQAFQLIHDLLTQLPADRPKEVSNFLTKLRKALLVLISEGCDGTTTLTAPQMKDLFKLALLSHRQIRRLHATEIDQIWDPPSWAALSERLAGSDRYKGTLQMCKQLAQSDQNRGCWFKTKAN</sequence>
<keyword evidence="5" id="KW-0239">DNA-directed DNA polymerase</keyword>
<feature type="region of interest" description="Disordered" evidence="4">
    <location>
        <begin position="684"/>
        <end position="703"/>
    </location>
</feature>
<dbReference type="GO" id="GO:0005730">
    <property type="term" value="C:nucleolus"/>
    <property type="evidence" value="ECO:0007669"/>
    <property type="project" value="InterPro"/>
</dbReference>
<dbReference type="GO" id="GO:0003887">
    <property type="term" value="F:DNA-directed DNA polymerase activity"/>
    <property type="evidence" value="ECO:0007669"/>
    <property type="project" value="UniProtKB-KW"/>
</dbReference>
<keyword evidence="6" id="KW-1185">Reference proteome</keyword>
<accession>A0AAW0DQL4</accession>
<dbReference type="PANTHER" id="PTHR13213:SF2">
    <property type="entry name" value="MYB-BINDING PROTEIN 1A"/>
    <property type="match status" value="1"/>
</dbReference>
<evidence type="ECO:0000313" key="6">
    <source>
        <dbReference type="Proteomes" id="UP001383192"/>
    </source>
</evidence>
<dbReference type="Proteomes" id="UP001383192">
    <property type="component" value="Unassembled WGS sequence"/>
</dbReference>
<keyword evidence="5" id="KW-0548">Nucleotidyltransferase</keyword>
<dbReference type="EC" id="2.7.7.7" evidence="5"/>
<evidence type="ECO:0000256" key="3">
    <source>
        <dbReference type="ARBA" id="ARBA00023242"/>
    </source>
</evidence>
<evidence type="ECO:0000313" key="5">
    <source>
        <dbReference type="EMBL" id="KAK7054956.1"/>
    </source>
</evidence>
<gene>
    <name evidence="5" type="primary">POL5</name>
    <name evidence="5" type="ORF">VNI00_003419</name>
</gene>
<dbReference type="Pfam" id="PF04931">
    <property type="entry name" value="DNA_pol_phi"/>
    <property type="match status" value="1"/>
</dbReference>
<dbReference type="GO" id="GO:0000182">
    <property type="term" value="F:rDNA binding"/>
    <property type="evidence" value="ECO:0007669"/>
    <property type="project" value="TreeGrafter"/>
</dbReference>
<organism evidence="5 6">
    <name type="scientific">Paramarasmius palmivorus</name>
    <dbReference type="NCBI Taxonomy" id="297713"/>
    <lineage>
        <taxon>Eukaryota</taxon>
        <taxon>Fungi</taxon>
        <taxon>Dikarya</taxon>
        <taxon>Basidiomycota</taxon>
        <taxon>Agaricomycotina</taxon>
        <taxon>Agaricomycetes</taxon>
        <taxon>Agaricomycetidae</taxon>
        <taxon>Agaricales</taxon>
        <taxon>Marasmiineae</taxon>
        <taxon>Marasmiaceae</taxon>
        <taxon>Paramarasmius</taxon>
    </lineage>
</organism>
<comment type="subcellular location">
    <subcellularLocation>
        <location evidence="1">Nucleus</location>
    </subcellularLocation>
</comment>
<comment type="similarity">
    <text evidence="2">Belongs to the MYBBP1A family.</text>
</comment>